<dbReference type="KEGG" id="thu:AC731_017735"/>
<feature type="domain" description="Cytochrome c" evidence="6">
    <location>
        <begin position="41"/>
        <end position="126"/>
    </location>
</feature>
<accession>A0A127K9J2</accession>
<keyword evidence="3 4" id="KW-0408">Iron</keyword>
<dbReference type="InterPro" id="IPR036909">
    <property type="entry name" value="Cyt_c-like_dom_sf"/>
</dbReference>
<feature type="signal peptide" evidence="5">
    <location>
        <begin position="1"/>
        <end position="27"/>
    </location>
</feature>
<keyword evidence="1 4" id="KW-0349">Heme</keyword>
<keyword evidence="5" id="KW-0732">Signal</keyword>
<dbReference type="InterPro" id="IPR009056">
    <property type="entry name" value="Cyt_c-like_dom"/>
</dbReference>
<dbReference type="GO" id="GO:0046872">
    <property type="term" value="F:metal ion binding"/>
    <property type="evidence" value="ECO:0007669"/>
    <property type="project" value="UniProtKB-KW"/>
</dbReference>
<name>A0A127K9J2_9RHOO</name>
<proteinExistence type="predicted"/>
<dbReference type="GO" id="GO:0020037">
    <property type="term" value="F:heme binding"/>
    <property type="evidence" value="ECO:0007669"/>
    <property type="project" value="InterPro"/>
</dbReference>
<evidence type="ECO:0000313" key="8">
    <source>
        <dbReference type="Proteomes" id="UP000036902"/>
    </source>
</evidence>
<dbReference type="EMBL" id="CP014646">
    <property type="protein sequence ID" value="AMO38626.1"/>
    <property type="molecule type" value="Genomic_DNA"/>
</dbReference>
<evidence type="ECO:0000256" key="1">
    <source>
        <dbReference type="ARBA" id="ARBA00022617"/>
    </source>
</evidence>
<sequence length="132" mass="13812">MSMTGACLGRGVVIAALSGVLISSAAAQGWKIPQPSPGLMPNPAQGKGLYAQHCAACHGTDLKGSDKGPPMLHKVYEPSHHADIAFQLAVANGVRAHHWQFGDMAPVPGLTSDEVAHVTAFIRGEQRKVGIR</sequence>
<dbReference type="PROSITE" id="PS51007">
    <property type="entry name" value="CYTC"/>
    <property type="match status" value="1"/>
</dbReference>
<gene>
    <name evidence="7" type="ORF">AC731_017735</name>
</gene>
<dbReference type="SUPFAM" id="SSF46626">
    <property type="entry name" value="Cytochrome c"/>
    <property type="match status" value="1"/>
</dbReference>
<keyword evidence="8" id="KW-1185">Reference proteome</keyword>
<dbReference type="Gene3D" id="1.10.760.10">
    <property type="entry name" value="Cytochrome c-like domain"/>
    <property type="match status" value="1"/>
</dbReference>
<dbReference type="STRING" id="1134435.AC731_017735"/>
<evidence type="ECO:0000313" key="7">
    <source>
        <dbReference type="EMBL" id="AMO38626.1"/>
    </source>
</evidence>
<evidence type="ECO:0000256" key="4">
    <source>
        <dbReference type="PROSITE-ProRule" id="PRU00433"/>
    </source>
</evidence>
<dbReference type="Proteomes" id="UP000036902">
    <property type="component" value="Chromosome"/>
</dbReference>
<organism evidence="7 8">
    <name type="scientific">Thauera humireducens</name>
    <dbReference type="NCBI Taxonomy" id="1134435"/>
    <lineage>
        <taxon>Bacteria</taxon>
        <taxon>Pseudomonadati</taxon>
        <taxon>Pseudomonadota</taxon>
        <taxon>Betaproteobacteria</taxon>
        <taxon>Rhodocyclales</taxon>
        <taxon>Zoogloeaceae</taxon>
        <taxon>Thauera</taxon>
    </lineage>
</organism>
<evidence type="ECO:0000256" key="2">
    <source>
        <dbReference type="ARBA" id="ARBA00022723"/>
    </source>
</evidence>
<dbReference type="AlphaFoldDB" id="A0A127K9J2"/>
<protein>
    <submittedName>
        <fullName evidence="7">Cytochrome C</fullName>
    </submittedName>
</protein>
<evidence type="ECO:0000256" key="3">
    <source>
        <dbReference type="ARBA" id="ARBA00023004"/>
    </source>
</evidence>
<evidence type="ECO:0000256" key="5">
    <source>
        <dbReference type="SAM" id="SignalP"/>
    </source>
</evidence>
<dbReference type="Pfam" id="PF00034">
    <property type="entry name" value="Cytochrom_C"/>
    <property type="match status" value="1"/>
</dbReference>
<keyword evidence="2 4" id="KW-0479">Metal-binding</keyword>
<feature type="chain" id="PRO_5007798166" evidence="5">
    <location>
        <begin position="28"/>
        <end position="132"/>
    </location>
</feature>
<dbReference type="RefSeq" id="WP_004265696.1">
    <property type="nucleotide sequence ID" value="NZ_CP014646.1"/>
</dbReference>
<dbReference type="GO" id="GO:0009055">
    <property type="term" value="F:electron transfer activity"/>
    <property type="evidence" value="ECO:0007669"/>
    <property type="project" value="InterPro"/>
</dbReference>
<evidence type="ECO:0000259" key="6">
    <source>
        <dbReference type="PROSITE" id="PS51007"/>
    </source>
</evidence>
<reference evidence="8" key="1">
    <citation type="submission" date="2016-03" db="EMBL/GenBank/DDBJ databases">
        <authorList>
            <person name="Ma C."/>
            <person name="Zhou S."/>
            <person name="Yang G."/>
        </authorList>
    </citation>
    <scope>NUCLEOTIDE SEQUENCE [LARGE SCALE GENOMIC DNA]</scope>
    <source>
        <strain evidence="8">SgZ-1</strain>
    </source>
</reference>